<comment type="caution">
    <text evidence="3">The sequence shown here is derived from an EMBL/GenBank/DDBJ whole genome shotgun (WGS) entry which is preliminary data.</text>
</comment>
<proteinExistence type="predicted"/>
<dbReference type="SMART" id="SM00347">
    <property type="entry name" value="HTH_MARR"/>
    <property type="match status" value="1"/>
</dbReference>
<keyword evidence="3" id="KW-0808">Transferase</keyword>
<dbReference type="InterPro" id="IPR039422">
    <property type="entry name" value="MarR/SlyA-like"/>
</dbReference>
<dbReference type="GO" id="GO:0016747">
    <property type="term" value="F:acyltransferase activity, transferring groups other than amino-acyl groups"/>
    <property type="evidence" value="ECO:0007669"/>
    <property type="project" value="InterPro"/>
</dbReference>
<protein>
    <submittedName>
        <fullName evidence="3">Acetyltransferase domain protein</fullName>
    </submittedName>
</protein>
<dbReference type="SUPFAM" id="SSF46785">
    <property type="entry name" value="Winged helix' DNA-binding domain"/>
    <property type="match status" value="1"/>
</dbReference>
<dbReference type="SUPFAM" id="SSF55729">
    <property type="entry name" value="Acyl-CoA N-acyltransferases (Nat)"/>
    <property type="match status" value="1"/>
</dbReference>
<evidence type="ECO:0000313" key="4">
    <source>
        <dbReference type="Proteomes" id="UP000180246"/>
    </source>
</evidence>
<dbReference type="Pfam" id="PF12802">
    <property type="entry name" value="MarR_2"/>
    <property type="match status" value="1"/>
</dbReference>
<feature type="domain" description="HTH marR-type" evidence="1">
    <location>
        <begin position="10"/>
        <end position="148"/>
    </location>
</feature>
<gene>
    <name evidence="3" type="ORF">LO55_2485</name>
</gene>
<dbReference type="PANTHER" id="PTHR33164">
    <property type="entry name" value="TRANSCRIPTIONAL REGULATOR, MARR FAMILY"/>
    <property type="match status" value="1"/>
</dbReference>
<dbReference type="GO" id="GO:0003700">
    <property type="term" value="F:DNA-binding transcription factor activity"/>
    <property type="evidence" value="ECO:0007669"/>
    <property type="project" value="InterPro"/>
</dbReference>
<dbReference type="Pfam" id="PF13508">
    <property type="entry name" value="Acetyltransf_7"/>
    <property type="match status" value="1"/>
</dbReference>
<dbReference type="RefSeq" id="WP_071361660.1">
    <property type="nucleotide sequence ID" value="NZ_JRYB01000001.1"/>
</dbReference>
<dbReference type="PANTHER" id="PTHR33164:SF43">
    <property type="entry name" value="HTH-TYPE TRANSCRIPTIONAL REPRESSOR YETL"/>
    <property type="match status" value="1"/>
</dbReference>
<dbReference type="Gene3D" id="1.10.10.10">
    <property type="entry name" value="Winged helix-like DNA-binding domain superfamily/Winged helix DNA-binding domain"/>
    <property type="match status" value="1"/>
</dbReference>
<dbReference type="CDD" id="cd04301">
    <property type="entry name" value="NAT_SF"/>
    <property type="match status" value="1"/>
</dbReference>
<dbReference type="Gene3D" id="3.40.630.30">
    <property type="match status" value="1"/>
</dbReference>
<feature type="domain" description="N-acetyltransferase" evidence="2">
    <location>
        <begin position="163"/>
        <end position="318"/>
    </location>
</feature>
<dbReference type="InterPro" id="IPR000182">
    <property type="entry name" value="GNAT_dom"/>
</dbReference>
<dbReference type="EMBL" id="JRYB01000001">
    <property type="protein sequence ID" value="OIJ41884.1"/>
    <property type="molecule type" value="Genomic_DNA"/>
</dbReference>
<evidence type="ECO:0000259" key="1">
    <source>
        <dbReference type="PROSITE" id="PS50995"/>
    </source>
</evidence>
<dbReference type="AlphaFoldDB" id="A0A1S2NB47"/>
<accession>A0A1S2NB47</accession>
<organism evidence="3 4">
    <name type="scientific">Massilia timonae</name>
    <dbReference type="NCBI Taxonomy" id="47229"/>
    <lineage>
        <taxon>Bacteria</taxon>
        <taxon>Pseudomonadati</taxon>
        <taxon>Pseudomonadota</taxon>
        <taxon>Betaproteobacteria</taxon>
        <taxon>Burkholderiales</taxon>
        <taxon>Oxalobacteraceae</taxon>
        <taxon>Telluria group</taxon>
        <taxon>Massilia</taxon>
    </lineage>
</organism>
<reference evidence="3 4" key="1">
    <citation type="submission" date="2014-10" db="EMBL/GenBank/DDBJ databases">
        <authorList>
            <person name="Seo M.-J."/>
            <person name="Seok Y.J."/>
            <person name="Cha I.-T."/>
        </authorList>
    </citation>
    <scope>NUCLEOTIDE SEQUENCE [LARGE SCALE GENOMIC DNA]</scope>
    <source>
        <strain evidence="3 4">NEU</strain>
    </source>
</reference>
<dbReference type="GO" id="GO:0006950">
    <property type="term" value="P:response to stress"/>
    <property type="evidence" value="ECO:0007669"/>
    <property type="project" value="TreeGrafter"/>
</dbReference>
<dbReference type="InterPro" id="IPR036390">
    <property type="entry name" value="WH_DNA-bd_sf"/>
</dbReference>
<sequence length="320" mass="34352">MSDLLKELGPTFLGSRLKRLGERMQAGAARVASDAGLPVQPAHMPLLAALDGQALTIGQLVQVVGVSQPGITRGIGQLADLGLVESQQDRDGDGRQRTISLTSEGNAVLARAKLYVWPQIGEAVKTLFGGRPEEFMEQIAAIEAALAEHSIDALAARSAPQLLTIHEFSDELASHFHDINAEWINAMFKLEATDREVLENPRAKIVDPGGAILFVEARGLGIVGTCALQKTGARSFELTKMGVRESARGLKAGEFLLEAMIARAIGLGAEPLYLLSNARCAAAIHLYEKLGFEHDAGIMADYGARYARCDVAMRYRAPAR</sequence>
<dbReference type="PROSITE" id="PS51186">
    <property type="entry name" value="GNAT"/>
    <property type="match status" value="1"/>
</dbReference>
<dbReference type="InterPro" id="IPR000835">
    <property type="entry name" value="HTH_MarR-typ"/>
</dbReference>
<dbReference type="InterPro" id="IPR016181">
    <property type="entry name" value="Acyl_CoA_acyltransferase"/>
</dbReference>
<name>A0A1S2NB47_9BURK</name>
<dbReference type="Proteomes" id="UP000180246">
    <property type="component" value="Unassembled WGS sequence"/>
</dbReference>
<dbReference type="PROSITE" id="PS50995">
    <property type="entry name" value="HTH_MARR_2"/>
    <property type="match status" value="1"/>
</dbReference>
<evidence type="ECO:0000313" key="3">
    <source>
        <dbReference type="EMBL" id="OIJ41884.1"/>
    </source>
</evidence>
<evidence type="ECO:0000259" key="2">
    <source>
        <dbReference type="PROSITE" id="PS51186"/>
    </source>
</evidence>
<dbReference type="InterPro" id="IPR036388">
    <property type="entry name" value="WH-like_DNA-bd_sf"/>
</dbReference>